<organism evidence="3 4">
    <name type="scientific">Stentor coeruleus</name>
    <dbReference type="NCBI Taxonomy" id="5963"/>
    <lineage>
        <taxon>Eukaryota</taxon>
        <taxon>Sar</taxon>
        <taxon>Alveolata</taxon>
        <taxon>Ciliophora</taxon>
        <taxon>Postciliodesmatophora</taxon>
        <taxon>Heterotrichea</taxon>
        <taxon>Heterotrichida</taxon>
        <taxon>Stentoridae</taxon>
        <taxon>Stentor</taxon>
    </lineage>
</organism>
<protein>
    <recommendedName>
        <fullName evidence="2">EF-hand domain-containing protein</fullName>
    </recommendedName>
</protein>
<name>A0A1R2BJP9_9CILI</name>
<dbReference type="Gene3D" id="1.10.238.10">
    <property type="entry name" value="EF-hand"/>
    <property type="match status" value="1"/>
</dbReference>
<gene>
    <name evidence="3" type="ORF">SteCoe_23538</name>
</gene>
<dbReference type="OrthoDB" id="310790at2759"/>
<evidence type="ECO:0000313" key="3">
    <source>
        <dbReference type="EMBL" id="OMJ76988.1"/>
    </source>
</evidence>
<accession>A0A1R2BJP9</accession>
<evidence type="ECO:0000256" key="1">
    <source>
        <dbReference type="ARBA" id="ARBA00022837"/>
    </source>
</evidence>
<dbReference type="Proteomes" id="UP000187209">
    <property type="component" value="Unassembled WGS sequence"/>
</dbReference>
<dbReference type="GO" id="GO:0005509">
    <property type="term" value="F:calcium ion binding"/>
    <property type="evidence" value="ECO:0007669"/>
    <property type="project" value="InterPro"/>
</dbReference>
<dbReference type="EMBL" id="MPUH01000600">
    <property type="protein sequence ID" value="OMJ76988.1"/>
    <property type="molecule type" value="Genomic_DNA"/>
</dbReference>
<keyword evidence="4" id="KW-1185">Reference proteome</keyword>
<dbReference type="PROSITE" id="PS50222">
    <property type="entry name" value="EF_HAND_2"/>
    <property type="match status" value="2"/>
</dbReference>
<proteinExistence type="predicted"/>
<dbReference type="AlphaFoldDB" id="A0A1R2BJP9"/>
<comment type="caution">
    <text evidence="3">The sequence shown here is derived from an EMBL/GenBank/DDBJ whole genome shotgun (WGS) entry which is preliminary data.</text>
</comment>
<feature type="domain" description="EF-hand" evidence="2">
    <location>
        <begin position="13"/>
        <end position="48"/>
    </location>
</feature>
<evidence type="ECO:0000313" key="4">
    <source>
        <dbReference type="Proteomes" id="UP000187209"/>
    </source>
</evidence>
<dbReference type="SUPFAM" id="SSF47473">
    <property type="entry name" value="EF-hand"/>
    <property type="match status" value="1"/>
</dbReference>
<reference evidence="3 4" key="1">
    <citation type="submission" date="2016-11" db="EMBL/GenBank/DDBJ databases">
        <title>The macronuclear genome of Stentor coeruleus: a giant cell with tiny introns.</title>
        <authorList>
            <person name="Slabodnick M."/>
            <person name="Ruby J.G."/>
            <person name="Reiff S.B."/>
            <person name="Swart E.C."/>
            <person name="Gosai S."/>
            <person name="Prabakaran S."/>
            <person name="Witkowska E."/>
            <person name="Larue G.E."/>
            <person name="Fisher S."/>
            <person name="Freeman R.M."/>
            <person name="Gunawardena J."/>
            <person name="Chu W."/>
            <person name="Stover N.A."/>
            <person name="Gregory B.D."/>
            <person name="Nowacki M."/>
            <person name="Derisi J."/>
            <person name="Roy S.W."/>
            <person name="Marshall W.F."/>
            <person name="Sood P."/>
        </authorList>
    </citation>
    <scope>NUCLEOTIDE SEQUENCE [LARGE SCALE GENOMIC DNA]</scope>
    <source>
        <strain evidence="3">WM001</strain>
    </source>
</reference>
<dbReference type="PROSITE" id="PS00018">
    <property type="entry name" value="EF_HAND_1"/>
    <property type="match status" value="1"/>
</dbReference>
<dbReference type="InterPro" id="IPR011992">
    <property type="entry name" value="EF-hand-dom_pair"/>
</dbReference>
<dbReference type="SMART" id="SM00054">
    <property type="entry name" value="EFh"/>
    <property type="match status" value="2"/>
</dbReference>
<dbReference type="InterPro" id="IPR018247">
    <property type="entry name" value="EF_Hand_1_Ca_BS"/>
</dbReference>
<feature type="domain" description="EF-hand" evidence="2">
    <location>
        <begin position="52"/>
        <end position="81"/>
    </location>
</feature>
<sequence length="116" mass="13493">MGSCLPKQGLSPELKKQVIDIFKEIDTDGNKCIDVNETLKFWHDNYAKINTRAMFEAVDMDKNQKIDEKEWVAFWTRVKKSGHSEDDIQEELQNLRSRGSWVQFIGVKSMNGQKID</sequence>
<dbReference type="InterPro" id="IPR002048">
    <property type="entry name" value="EF_hand_dom"/>
</dbReference>
<evidence type="ECO:0000259" key="2">
    <source>
        <dbReference type="PROSITE" id="PS50222"/>
    </source>
</evidence>
<keyword evidence="1" id="KW-0106">Calcium</keyword>